<proteinExistence type="predicted"/>
<reference evidence="2" key="1">
    <citation type="journal article" date="2014" name="Int. J. Syst. Evol. Microbiol.">
        <title>Complete genome sequence of Corynebacterium casei LMG S-19264T (=DSM 44701T), isolated from a smear-ripened cheese.</title>
        <authorList>
            <consortium name="US DOE Joint Genome Institute (JGI-PGF)"/>
            <person name="Walter F."/>
            <person name="Albersmeier A."/>
            <person name="Kalinowski J."/>
            <person name="Ruckert C."/>
        </authorList>
    </citation>
    <scope>NUCLEOTIDE SEQUENCE</scope>
    <source>
        <strain evidence="2">KCTC 12988</strain>
    </source>
</reference>
<organism evidence="2 3">
    <name type="scientific">Roseibacillus persicicus</name>
    <dbReference type="NCBI Taxonomy" id="454148"/>
    <lineage>
        <taxon>Bacteria</taxon>
        <taxon>Pseudomonadati</taxon>
        <taxon>Verrucomicrobiota</taxon>
        <taxon>Verrucomicrobiia</taxon>
        <taxon>Verrucomicrobiales</taxon>
        <taxon>Verrucomicrobiaceae</taxon>
        <taxon>Roseibacillus</taxon>
    </lineage>
</organism>
<sequence length="793" mass="83883">MSALFLGGCLPSLSGQTLLYSDHFDTGATERIALDSSDTTSRFGGTLATEAGVALQSYGALQFIDNDQLDLVQGGGVRFGPETSRFNWASEATGAAILADGGFKVTFDWIHTGEDSEWIAWKVGTPNSDSGVNAGEVDHAVLIRQGATGSNQYNERWDNGSNSGYSGISHNPDVGNLKTYSVTLTYTFDSFDDGSTVNLRAVVDGILIVNDLFTWDNNGGALHMEMASGTANNLVDNLAISTLDGLVFDTTLEGTTFISGDPVGTPIGYLEAALGVNPVNSNFTFVTGEGDTDNGRFAIDGDELQVGSDFTGANSVDGQEFSIRVLATSSEGGGESSERSFTLTVSKDDDLDELPDEWELRWAPDLQTLDGLSFSADADSDTLLDSEEYQLSLGGFLGYPAYPDIDPTDPDTDGDGVLSDGDELFPTEGFRVPTNPTLLDTDYDGLSDVAETNTGTYVDANDTGTDPTDQDTDDDGSRDGWELANLGQAAIFDASQFPPSLSNKVTVNQFTDLASSGISSSKSYTHKISGGGPATIDGVVFDVLTSEAAIPNFTWEAPVYNEFTNSEFNSWVPANGGVSAQGLLELLGTFVYSSGDPGAEQTFTLSGLTPGEDYLLKIYVRTWDYSGGANDTGRPVDLTFTNGSEVEIPYGAIALDRPGIVLGTANNDDAYYLTYAYTAQGTEVVVKAGVNPGARTNSGSLHLYGLTNELDGVVLQDLSITDSNLDSAGNFTLSFSGSPATTYQVTKSADLSSGFEPLESPLSPMTDGNGEGQVTVPVSEFNGEARYFLRIEQ</sequence>
<keyword evidence="3" id="KW-1185">Reference proteome</keyword>
<evidence type="ECO:0000256" key="1">
    <source>
        <dbReference type="SAM" id="MobiDB-lite"/>
    </source>
</evidence>
<evidence type="ECO:0000313" key="3">
    <source>
        <dbReference type="Proteomes" id="UP000644507"/>
    </source>
</evidence>
<comment type="caution">
    <text evidence="2">The sequence shown here is derived from an EMBL/GenBank/DDBJ whole genome shotgun (WGS) entry which is preliminary data.</text>
</comment>
<reference evidence="2" key="2">
    <citation type="submission" date="2020-09" db="EMBL/GenBank/DDBJ databases">
        <authorList>
            <person name="Sun Q."/>
            <person name="Kim S."/>
        </authorList>
    </citation>
    <scope>NUCLEOTIDE SEQUENCE</scope>
    <source>
        <strain evidence="2">KCTC 12988</strain>
    </source>
</reference>
<dbReference type="Proteomes" id="UP000644507">
    <property type="component" value="Unassembled WGS sequence"/>
</dbReference>
<name>A0A918TL83_9BACT</name>
<gene>
    <name evidence="2" type="ORF">GCM10007100_19030</name>
</gene>
<dbReference type="AlphaFoldDB" id="A0A918TL83"/>
<dbReference type="EMBL" id="BMXI01000007">
    <property type="protein sequence ID" value="GHC52841.1"/>
    <property type="molecule type" value="Genomic_DNA"/>
</dbReference>
<evidence type="ECO:0008006" key="4">
    <source>
        <dbReference type="Google" id="ProtNLM"/>
    </source>
</evidence>
<feature type="region of interest" description="Disordered" evidence="1">
    <location>
        <begin position="454"/>
        <end position="480"/>
    </location>
</feature>
<dbReference type="RefSeq" id="WP_377047462.1">
    <property type="nucleotide sequence ID" value="NZ_JBHLZH010000003.1"/>
</dbReference>
<protein>
    <recommendedName>
        <fullName evidence="4">Cadherin domain-containing protein</fullName>
    </recommendedName>
</protein>
<evidence type="ECO:0000313" key="2">
    <source>
        <dbReference type="EMBL" id="GHC52841.1"/>
    </source>
</evidence>
<accession>A0A918TL83</accession>